<keyword evidence="11" id="KW-0346">Stress response</keyword>
<dbReference type="InterPro" id="IPR006612">
    <property type="entry name" value="THAP_Znf"/>
</dbReference>
<dbReference type="Pfam" id="PF00012">
    <property type="entry name" value="HSP70"/>
    <property type="match status" value="1"/>
</dbReference>
<dbReference type="GO" id="GO:0003677">
    <property type="term" value="F:DNA binding"/>
    <property type="evidence" value="ECO:0007669"/>
    <property type="project" value="UniProtKB-UniRule"/>
</dbReference>
<dbReference type="Pfam" id="PF12017">
    <property type="entry name" value="Tnp_P_element"/>
    <property type="match status" value="1"/>
</dbReference>
<dbReference type="Proteomes" id="UP000198287">
    <property type="component" value="Unassembled WGS sequence"/>
</dbReference>
<evidence type="ECO:0000256" key="4">
    <source>
        <dbReference type="ARBA" id="ARBA00022771"/>
    </source>
</evidence>
<evidence type="ECO:0000256" key="8">
    <source>
        <dbReference type="PROSITE-ProRule" id="PRU00309"/>
    </source>
</evidence>
<dbReference type="PRINTS" id="PR00301">
    <property type="entry name" value="HEATSHOCK70"/>
</dbReference>
<dbReference type="SUPFAM" id="SSF100920">
    <property type="entry name" value="Heat shock protein 70kD (HSP70), peptide-binding domain"/>
    <property type="match status" value="1"/>
</dbReference>
<comment type="similarity">
    <text evidence="1">Belongs to the heat shock protein 70 family.</text>
</comment>
<dbReference type="InterPro" id="IPR013126">
    <property type="entry name" value="Hsp_70_fam"/>
</dbReference>
<dbReference type="InterPro" id="IPR048367">
    <property type="entry name" value="TNP-like_RNaseH_C"/>
</dbReference>
<dbReference type="GO" id="GO:0140662">
    <property type="term" value="F:ATP-dependent protein folding chaperone"/>
    <property type="evidence" value="ECO:0007669"/>
    <property type="project" value="InterPro"/>
</dbReference>
<dbReference type="PANTHER" id="PTHR19375">
    <property type="entry name" value="HEAT SHOCK PROTEIN 70KDA"/>
    <property type="match status" value="1"/>
</dbReference>
<dbReference type="FunFam" id="3.30.30.30:FF:000001">
    <property type="entry name" value="heat shock 70 kDa protein-like"/>
    <property type="match status" value="1"/>
</dbReference>
<keyword evidence="12" id="KW-1185">Reference proteome</keyword>
<dbReference type="InterPro" id="IPR029047">
    <property type="entry name" value="HSP70_peptide-bd_sf"/>
</dbReference>
<keyword evidence="4 8" id="KW-0863">Zinc-finger</keyword>
<dbReference type="GO" id="GO:0006950">
    <property type="term" value="P:response to stress"/>
    <property type="evidence" value="ECO:0007669"/>
    <property type="project" value="UniProtKB-ARBA"/>
</dbReference>
<dbReference type="EMBL" id="LNIX01000018">
    <property type="protein sequence ID" value="OXA45319.1"/>
    <property type="molecule type" value="Genomic_DNA"/>
</dbReference>
<keyword evidence="3" id="KW-0547">Nucleotide-binding</keyword>
<sequence>MSRKAIFLSISDSQNSNCHTTCVVPGCKSRYGLPQGISMFRFPKEPDRLQKWLDFIRSLVNDENWVNSNTSTVCSLHFEVGSRSVGGRSRLFPNAFPTYCVQSNPNPDSQNTELSVQTPPHIRERRFVSEHLMVCCPNCHHQFDGYHHEVKNNLPSPSTSQASKSTVTYKRKSEPLTSPPSTPKRQARPTVARELFGSTVPQPSKIYSKSASPKAIATIKKEHSYCKSPTRPIAKLNRMLPIFRTLQKRKSCMKINMKKSKERETLKDKIGSLKSISSEQKEILYQQIPGLLGTLVRNERLTNKSKTKHGMKYSDELKKFAVTLQFYSSRAYNFLRNYLALPSPRSIRGWMESSDCGPGINLEVINRLKDARLVDTTGSLTDVNVMVDEMAIKKQLIWNRTRHEFVGHVDFGCGPTQGDTPLANSALVCLVVGLKGGWKCPVGYVFTDKIDSRQQQSFLNAVFHSLHDAGFVVHSLISDGCSSKVIENPVNPSDPDGPVRYDDIKTEFPNPANPEKSIAAVYDVVHVMKLWRGLVAECPDVSWSKGTISNEHVKNLHRLQEKEGIIAANKLTTTHIQYEQKKMKVDLAVQVLSRSVADAIRFCRIDLKMPEFCNSKPTEDFFIMLDKTFDILNSRNLGQRGQKSVIRRSNLIERREFLRQVAEEILGMVYMEPKKNRNTGEVIKTKKWLCRSIRKRAARGLVVSIKSIISVCETLLQREAQPFLFVITYRFCQDHLELLFNKIRGRMGGSNNPTALDFIYIMRRIWHQNLLKSTGTGNCLVLTDENEVPGGLLPLARRKKNLFKPGDDLDEENIHVPFDTTVDIRKGSPFYSNCLSYIAGVVAKKLQERIKCELCRAALLSSKDDQLEQDVSKLIERKTRGGLLFPSQSVYHIVQLADNVFWNLHKQTSGQFALPAMDLKVAIAVGRALVGHQVFPTLNNHAIILDKITLESHSSALVKAVVEMFLRIRNMRKAPAIGIDLGSCSSRVAVFKDGKVKIIASYASYVAFTDAEIIVGDAAKNVGSGVNGINTIFDVKRLIGRKFDEVDPTRWPFKVTNDAGMPKVCVERESRTFSPEEISSMVLTKMKETAEAYLGAEVTYAVISVPSCFNRAQREATKEAGDKAGLHILRLISDTSAAAYAYDWSNKKKGERNTLIFSLGGGTCSVAVVTMEEGIYEVKSVAGDPNLGGIDFDHRLVKLFSDEFHRKYNKSLPTNKQAYLRLLNACEDAKRTLSNSSTASIKLDSLLDGIDFHTSITRARFDQLNSDLFPRILDLIKKCVRDSYIDKESIEDIILIGGSTRIPKVQETLQDFFPGKALTTSNFCENEWINPDDAVALGAAVHAAILHGDKSEKIQDLLLLPVTPISLGIESAGGVMETLIKRNTTIPTKQTQTFTTYSDNQTAVLVQVYEGERAMTKDNNVLGKFQLTGIPPAPRGVPQIEVTFDIDANDVMVVTATEKSTGKKEGITISERYVPNLEDVDDQFGKEMALIPSTKRDDKEDVVEDHGEVDVKRVMDKCQELVEWMKEKELEFAQKREQLENLCNMFKEKGNTGDGDRSN</sequence>
<evidence type="ECO:0000256" key="7">
    <source>
        <dbReference type="ARBA" id="ARBA00023125"/>
    </source>
</evidence>
<keyword evidence="6" id="KW-0067">ATP-binding</keyword>
<dbReference type="STRING" id="158441.A0A226DJE3"/>
<dbReference type="FunFam" id="2.60.34.10:FF:000002">
    <property type="entry name" value="Heat shock 70 kDa"/>
    <property type="match status" value="1"/>
</dbReference>
<dbReference type="PROSITE" id="PS01036">
    <property type="entry name" value="HSP70_3"/>
    <property type="match status" value="1"/>
</dbReference>
<accession>A0A226DJE3</accession>
<dbReference type="Pfam" id="PF05485">
    <property type="entry name" value="THAP"/>
    <property type="match status" value="1"/>
</dbReference>
<dbReference type="SMART" id="SM00692">
    <property type="entry name" value="DM3"/>
    <property type="match status" value="1"/>
</dbReference>
<keyword evidence="2" id="KW-0479">Metal-binding</keyword>
<evidence type="ECO:0000313" key="11">
    <source>
        <dbReference type="EMBL" id="OXA45319.1"/>
    </source>
</evidence>
<dbReference type="Pfam" id="PF22824">
    <property type="entry name" value="THAP9_C"/>
    <property type="match status" value="1"/>
</dbReference>
<evidence type="ECO:0000256" key="6">
    <source>
        <dbReference type="ARBA" id="ARBA00022840"/>
    </source>
</evidence>
<proteinExistence type="inferred from homology"/>
<dbReference type="InterPro" id="IPR021896">
    <property type="entry name" value="THAP9-like_HTH"/>
</dbReference>
<dbReference type="Pfam" id="PF21789">
    <property type="entry name" value="TNP-like_RNaseH_C"/>
    <property type="match status" value="1"/>
</dbReference>
<dbReference type="Pfam" id="PF21787">
    <property type="entry name" value="TNP-like_RNaseH_N"/>
    <property type="match status" value="1"/>
</dbReference>
<feature type="domain" description="THAP-type" evidence="10">
    <location>
        <begin position="18"/>
        <end position="100"/>
    </location>
</feature>
<dbReference type="Gene3D" id="3.30.30.30">
    <property type="match status" value="1"/>
</dbReference>
<feature type="region of interest" description="Disordered" evidence="9">
    <location>
        <begin position="150"/>
        <end position="189"/>
    </location>
</feature>
<dbReference type="GO" id="GO:0008270">
    <property type="term" value="F:zinc ion binding"/>
    <property type="evidence" value="ECO:0007669"/>
    <property type="project" value="UniProtKB-KW"/>
</dbReference>
<evidence type="ECO:0000259" key="10">
    <source>
        <dbReference type="PROSITE" id="PS50950"/>
    </source>
</evidence>
<organism evidence="11 12">
    <name type="scientific">Folsomia candida</name>
    <name type="common">Springtail</name>
    <dbReference type="NCBI Taxonomy" id="158441"/>
    <lineage>
        <taxon>Eukaryota</taxon>
        <taxon>Metazoa</taxon>
        <taxon>Ecdysozoa</taxon>
        <taxon>Arthropoda</taxon>
        <taxon>Hexapoda</taxon>
        <taxon>Collembola</taxon>
        <taxon>Entomobryomorpha</taxon>
        <taxon>Isotomoidea</taxon>
        <taxon>Isotomidae</taxon>
        <taxon>Proisotominae</taxon>
        <taxon>Folsomia</taxon>
    </lineage>
</organism>
<comment type="caution">
    <text evidence="11">The sequence shown here is derived from an EMBL/GenBank/DDBJ whole genome shotgun (WGS) entry which is preliminary data.</text>
</comment>
<evidence type="ECO:0000256" key="2">
    <source>
        <dbReference type="ARBA" id="ARBA00022723"/>
    </source>
</evidence>
<dbReference type="Gene3D" id="3.90.640.10">
    <property type="entry name" value="Actin, Chain A, domain 4"/>
    <property type="match status" value="1"/>
</dbReference>
<feature type="compositionally biased region" description="Polar residues" evidence="9">
    <location>
        <begin position="153"/>
        <end position="168"/>
    </location>
</feature>
<gene>
    <name evidence="11" type="ORF">Fcan01_19913</name>
</gene>
<evidence type="ECO:0000256" key="1">
    <source>
        <dbReference type="ARBA" id="ARBA00007381"/>
    </source>
</evidence>
<dbReference type="Gene3D" id="3.30.420.40">
    <property type="match status" value="2"/>
</dbReference>
<keyword evidence="7 8" id="KW-0238">DNA-binding</keyword>
<dbReference type="Gene3D" id="2.60.34.10">
    <property type="entry name" value="Substrate Binding Domain Of DNAk, Chain A, domain 1"/>
    <property type="match status" value="1"/>
</dbReference>
<dbReference type="GO" id="GO:0005524">
    <property type="term" value="F:ATP binding"/>
    <property type="evidence" value="ECO:0007669"/>
    <property type="project" value="UniProtKB-KW"/>
</dbReference>
<keyword evidence="5" id="KW-0862">Zinc</keyword>
<dbReference type="OrthoDB" id="7312725at2759"/>
<evidence type="ECO:0000313" key="12">
    <source>
        <dbReference type="Proteomes" id="UP000198287"/>
    </source>
</evidence>
<dbReference type="InterPro" id="IPR048366">
    <property type="entry name" value="TNP-like_GBD"/>
</dbReference>
<dbReference type="FunFam" id="3.90.640.10:FF:000010">
    <property type="entry name" value="heat shock 70 kDa protein 14"/>
    <property type="match status" value="1"/>
</dbReference>
<dbReference type="InterPro" id="IPR055035">
    <property type="entry name" value="THAP9_C"/>
</dbReference>
<name>A0A226DJE3_FOLCA</name>
<dbReference type="Pfam" id="PF21788">
    <property type="entry name" value="TNP-like_GBD"/>
    <property type="match status" value="1"/>
</dbReference>
<dbReference type="InterPro" id="IPR043129">
    <property type="entry name" value="ATPase_NBD"/>
</dbReference>
<evidence type="ECO:0000256" key="9">
    <source>
        <dbReference type="SAM" id="MobiDB-lite"/>
    </source>
</evidence>
<evidence type="ECO:0000256" key="5">
    <source>
        <dbReference type="ARBA" id="ARBA00022833"/>
    </source>
</evidence>
<dbReference type="InterPro" id="IPR048365">
    <property type="entry name" value="TNP-like_RNaseH_N"/>
</dbReference>
<reference evidence="11 12" key="1">
    <citation type="submission" date="2015-12" db="EMBL/GenBank/DDBJ databases">
        <title>The genome of Folsomia candida.</title>
        <authorList>
            <person name="Faddeeva A."/>
            <person name="Derks M.F."/>
            <person name="Anvar Y."/>
            <person name="Smit S."/>
            <person name="Van Straalen N."/>
            <person name="Roelofs D."/>
        </authorList>
    </citation>
    <scope>NUCLEOTIDE SEQUENCE [LARGE SCALE GENOMIC DNA]</scope>
    <source>
        <strain evidence="11 12">VU population</strain>
        <tissue evidence="11">Whole body</tissue>
    </source>
</reference>
<protein>
    <submittedName>
        <fullName evidence="11">Heat shock cognate 71 kDa protein</fullName>
    </submittedName>
</protein>
<dbReference type="SUPFAM" id="SSF53067">
    <property type="entry name" value="Actin-like ATPase domain"/>
    <property type="match status" value="2"/>
</dbReference>
<dbReference type="PROSITE" id="PS50950">
    <property type="entry name" value="ZF_THAP"/>
    <property type="match status" value="1"/>
</dbReference>
<dbReference type="SMART" id="SM00980">
    <property type="entry name" value="THAP"/>
    <property type="match status" value="1"/>
</dbReference>
<evidence type="ECO:0000256" key="3">
    <source>
        <dbReference type="ARBA" id="ARBA00022741"/>
    </source>
</evidence>
<dbReference type="SUPFAM" id="SSF57716">
    <property type="entry name" value="Glucocorticoid receptor-like (DNA-binding domain)"/>
    <property type="match status" value="1"/>
</dbReference>
<dbReference type="InterPro" id="IPR018181">
    <property type="entry name" value="Heat_shock_70_CS"/>
</dbReference>